<evidence type="ECO:0000256" key="1">
    <source>
        <dbReference type="SAM" id="MobiDB-lite"/>
    </source>
</evidence>
<evidence type="ECO:0000313" key="2">
    <source>
        <dbReference type="EMBL" id="KYO43874.1"/>
    </source>
</evidence>
<dbReference type="AlphaFoldDB" id="A0A151P480"/>
<proteinExistence type="predicted"/>
<evidence type="ECO:0000313" key="3">
    <source>
        <dbReference type="Proteomes" id="UP000050525"/>
    </source>
</evidence>
<comment type="caution">
    <text evidence="2">The sequence shown here is derived from an EMBL/GenBank/DDBJ whole genome shotgun (WGS) entry which is preliminary data.</text>
</comment>
<gene>
    <name evidence="2" type="ORF">Y1Q_0012848</name>
</gene>
<dbReference type="EMBL" id="AKHW03001049">
    <property type="protein sequence ID" value="KYO43874.1"/>
    <property type="molecule type" value="Genomic_DNA"/>
</dbReference>
<name>A0A151P480_ALLMI</name>
<accession>A0A151P480</accession>
<dbReference type="Proteomes" id="UP000050525">
    <property type="component" value="Unassembled WGS sequence"/>
</dbReference>
<feature type="region of interest" description="Disordered" evidence="1">
    <location>
        <begin position="41"/>
        <end position="60"/>
    </location>
</feature>
<organism evidence="2 3">
    <name type="scientific">Alligator mississippiensis</name>
    <name type="common">American alligator</name>
    <dbReference type="NCBI Taxonomy" id="8496"/>
    <lineage>
        <taxon>Eukaryota</taxon>
        <taxon>Metazoa</taxon>
        <taxon>Chordata</taxon>
        <taxon>Craniata</taxon>
        <taxon>Vertebrata</taxon>
        <taxon>Euteleostomi</taxon>
        <taxon>Archelosauria</taxon>
        <taxon>Archosauria</taxon>
        <taxon>Crocodylia</taxon>
        <taxon>Alligatoridae</taxon>
        <taxon>Alligatorinae</taxon>
        <taxon>Alligator</taxon>
    </lineage>
</organism>
<reference evidence="2 3" key="1">
    <citation type="journal article" date="2012" name="Genome Biol.">
        <title>Sequencing three crocodilian genomes to illuminate the evolution of archosaurs and amniotes.</title>
        <authorList>
            <person name="St John J.A."/>
            <person name="Braun E.L."/>
            <person name="Isberg S.R."/>
            <person name="Miles L.G."/>
            <person name="Chong A.Y."/>
            <person name="Gongora J."/>
            <person name="Dalzell P."/>
            <person name="Moran C."/>
            <person name="Bed'hom B."/>
            <person name="Abzhanov A."/>
            <person name="Burgess S.C."/>
            <person name="Cooksey A.M."/>
            <person name="Castoe T.A."/>
            <person name="Crawford N.G."/>
            <person name="Densmore L.D."/>
            <person name="Drew J.C."/>
            <person name="Edwards S.V."/>
            <person name="Faircloth B.C."/>
            <person name="Fujita M.K."/>
            <person name="Greenwold M.J."/>
            <person name="Hoffmann F.G."/>
            <person name="Howard J.M."/>
            <person name="Iguchi T."/>
            <person name="Janes D.E."/>
            <person name="Khan S.Y."/>
            <person name="Kohno S."/>
            <person name="de Koning A.J."/>
            <person name="Lance S.L."/>
            <person name="McCarthy F.M."/>
            <person name="McCormack J.E."/>
            <person name="Merchant M.E."/>
            <person name="Peterson D.G."/>
            <person name="Pollock D.D."/>
            <person name="Pourmand N."/>
            <person name="Raney B.J."/>
            <person name="Roessler K.A."/>
            <person name="Sanford J.R."/>
            <person name="Sawyer R.H."/>
            <person name="Schmidt C.J."/>
            <person name="Triplett E.W."/>
            <person name="Tuberville T.D."/>
            <person name="Venegas-Anaya M."/>
            <person name="Howard J.T."/>
            <person name="Jarvis E.D."/>
            <person name="Guillette L.J.Jr."/>
            <person name="Glenn T.C."/>
            <person name="Green R.E."/>
            <person name="Ray D.A."/>
        </authorList>
    </citation>
    <scope>NUCLEOTIDE SEQUENCE [LARGE SCALE GENOMIC DNA]</scope>
    <source>
        <strain evidence="2">KSC_2009_1</strain>
    </source>
</reference>
<protein>
    <submittedName>
        <fullName evidence="2">Uncharacterized protein</fullName>
    </submittedName>
</protein>
<keyword evidence="3" id="KW-1185">Reference proteome</keyword>
<sequence length="145" mass="16395">MLCAGPEALIKGPVKLLALLVKSSIKETRCHNSKRESFLREFHPAAPTSQTNSPPQDYRPLRGRKRQLCTCVQLFGKCQGTLRPQLYTWIPADAELHLSEKAEETLKEPSTDHDRCSICASKLETIENEPAKELLQGAFWLMFTK</sequence>